<evidence type="ECO:0000256" key="4">
    <source>
        <dbReference type="ARBA" id="ARBA00022741"/>
    </source>
</evidence>
<keyword evidence="5 8" id="KW-0067">ATP-binding</keyword>
<evidence type="ECO:0000256" key="1">
    <source>
        <dbReference type="ARBA" id="ARBA00004202"/>
    </source>
</evidence>
<dbReference type="InterPro" id="IPR015856">
    <property type="entry name" value="ABC_transpr_CbiO/EcfA_su"/>
</dbReference>
<organism evidence="10 11">
    <name type="scientific">Selenomonas dianae</name>
    <dbReference type="NCBI Taxonomy" id="135079"/>
    <lineage>
        <taxon>Bacteria</taxon>
        <taxon>Bacillati</taxon>
        <taxon>Bacillota</taxon>
        <taxon>Negativicutes</taxon>
        <taxon>Selenomonadales</taxon>
        <taxon>Selenomonadaceae</taxon>
        <taxon>Selenomonas</taxon>
    </lineage>
</organism>
<comment type="similarity">
    <text evidence="8">Belongs to the ABC transporter superfamily. Energy-coupling factor EcfA family.</text>
</comment>
<proteinExistence type="inferred from homology"/>
<dbReference type="Gene3D" id="3.40.50.300">
    <property type="entry name" value="P-loop containing nucleotide triphosphate hydrolases"/>
    <property type="match status" value="1"/>
</dbReference>
<dbReference type="InterPro" id="IPR003439">
    <property type="entry name" value="ABC_transporter-like_ATP-bd"/>
</dbReference>
<evidence type="ECO:0000256" key="2">
    <source>
        <dbReference type="ARBA" id="ARBA00022448"/>
    </source>
</evidence>
<keyword evidence="3 8" id="KW-1003">Cell membrane</keyword>
<dbReference type="NCBIfam" id="TIGR04521">
    <property type="entry name" value="ECF_ATPase_2"/>
    <property type="match status" value="1"/>
</dbReference>
<dbReference type="CDD" id="cd03225">
    <property type="entry name" value="ABC_cobalt_CbiO_domain1"/>
    <property type="match status" value="1"/>
</dbReference>
<keyword evidence="6" id="KW-1278">Translocase</keyword>
<keyword evidence="4 8" id="KW-0547">Nucleotide-binding</keyword>
<evidence type="ECO:0000259" key="9">
    <source>
        <dbReference type="PROSITE" id="PS50893"/>
    </source>
</evidence>
<evidence type="ECO:0000256" key="6">
    <source>
        <dbReference type="ARBA" id="ARBA00022967"/>
    </source>
</evidence>
<dbReference type="InterPro" id="IPR003593">
    <property type="entry name" value="AAA+_ATPase"/>
</dbReference>
<accession>A0ABN0SYK4</accession>
<dbReference type="PANTHER" id="PTHR43553:SF27">
    <property type="entry name" value="ENERGY-COUPLING FACTOR TRANSPORTER ATP-BINDING PROTEIN ECFA2"/>
    <property type="match status" value="1"/>
</dbReference>
<comment type="subunit">
    <text evidence="8">Forms a stable energy-coupling factor (ECF) transporter complex composed of 2 membrane-embedded substrate-binding proteins (S component), 2 ATP-binding proteins (A component) and 2 transmembrane proteins (T component).</text>
</comment>
<dbReference type="SUPFAM" id="SSF52540">
    <property type="entry name" value="P-loop containing nucleoside triphosphate hydrolases"/>
    <property type="match status" value="1"/>
</dbReference>
<keyword evidence="7 8" id="KW-0472">Membrane</keyword>
<comment type="function">
    <text evidence="8">ATP-binding (A) component of a common energy-coupling factor (ECF) ABC-transporter complex.</text>
</comment>
<dbReference type="InterPro" id="IPR050095">
    <property type="entry name" value="ECF_ABC_transporter_ATP-bd"/>
</dbReference>
<dbReference type="EMBL" id="BAAACR010000004">
    <property type="protein sequence ID" value="GAA0206684.1"/>
    <property type="molecule type" value="Genomic_DNA"/>
</dbReference>
<sequence length="284" mass="31041">MSIEIESLSYTYMEKTPLSHTALHDVTLTIREDAFTAIAGETGAGKSTLMQLIGGLLVPTAGQVLVDGVSLHGTTKKEKETARTARFRVGMVFQYPEHQLFEESVYEDIAFGPRNQGLSDAEVERRVRESMELTRLPDSYRDRSPFALSGGERRRVAIAGVLALAPRYLVLDEPAAGLDPRGREALLTMLTMLHRERGVSVILVSHSMEDILRVANHMVILAGGRVIGEGIPCDLFRQEELLTQAALAAPHILCLGRKLEAAGYPVGDCMTVADMAAKILAKSR</sequence>
<dbReference type="InterPro" id="IPR027417">
    <property type="entry name" value="P-loop_NTPase"/>
</dbReference>
<dbReference type="InterPro" id="IPR030946">
    <property type="entry name" value="EcfA2"/>
</dbReference>
<dbReference type="PANTHER" id="PTHR43553">
    <property type="entry name" value="HEAVY METAL TRANSPORTER"/>
    <property type="match status" value="1"/>
</dbReference>
<evidence type="ECO:0000256" key="3">
    <source>
        <dbReference type="ARBA" id="ARBA00022475"/>
    </source>
</evidence>
<keyword evidence="11" id="KW-1185">Reference proteome</keyword>
<reference evidence="10 11" key="1">
    <citation type="journal article" date="2019" name="Int. J. Syst. Evol. Microbiol.">
        <title>The Global Catalogue of Microorganisms (GCM) 10K type strain sequencing project: providing services to taxonomists for standard genome sequencing and annotation.</title>
        <authorList>
            <consortium name="The Broad Institute Genomics Platform"/>
            <consortium name="The Broad Institute Genome Sequencing Center for Infectious Disease"/>
            <person name="Wu L."/>
            <person name="Ma J."/>
        </authorList>
    </citation>
    <scope>NUCLEOTIDE SEQUENCE [LARGE SCALE GENOMIC DNA]</scope>
    <source>
        <strain evidence="10 11">JCM 8542</strain>
    </source>
</reference>
<dbReference type="Pfam" id="PF00005">
    <property type="entry name" value="ABC_tran"/>
    <property type="match status" value="1"/>
</dbReference>
<dbReference type="Proteomes" id="UP001500399">
    <property type="component" value="Unassembled WGS sequence"/>
</dbReference>
<dbReference type="PROSITE" id="PS50893">
    <property type="entry name" value="ABC_TRANSPORTER_2"/>
    <property type="match status" value="1"/>
</dbReference>
<evidence type="ECO:0000313" key="11">
    <source>
        <dbReference type="Proteomes" id="UP001500399"/>
    </source>
</evidence>
<dbReference type="SMART" id="SM00382">
    <property type="entry name" value="AAA"/>
    <property type="match status" value="1"/>
</dbReference>
<comment type="caution">
    <text evidence="10">The sequence shown here is derived from an EMBL/GenBank/DDBJ whole genome shotgun (WGS) entry which is preliminary data.</text>
</comment>
<evidence type="ECO:0000256" key="7">
    <source>
        <dbReference type="ARBA" id="ARBA00023136"/>
    </source>
</evidence>
<gene>
    <name evidence="10" type="ORF">GCM10008919_07430</name>
</gene>
<evidence type="ECO:0000313" key="10">
    <source>
        <dbReference type="EMBL" id="GAA0206684.1"/>
    </source>
</evidence>
<evidence type="ECO:0000256" key="5">
    <source>
        <dbReference type="ARBA" id="ARBA00022840"/>
    </source>
</evidence>
<protein>
    <recommendedName>
        <fullName evidence="8">Energy-coupling factor transporter ATP-binding protein EcfA2</fullName>
        <ecNumber evidence="8">7.-.-.-</ecNumber>
    </recommendedName>
</protein>
<dbReference type="EC" id="7.-.-.-" evidence="8"/>
<dbReference type="RefSeq" id="WP_304988326.1">
    <property type="nucleotide sequence ID" value="NZ_BAAACR010000004.1"/>
</dbReference>
<evidence type="ECO:0000256" key="8">
    <source>
        <dbReference type="RuleBase" id="RU365104"/>
    </source>
</evidence>
<name>A0ABN0SYK4_9FIRM</name>
<dbReference type="PROSITE" id="PS00211">
    <property type="entry name" value="ABC_TRANSPORTER_1"/>
    <property type="match status" value="1"/>
</dbReference>
<dbReference type="InterPro" id="IPR017871">
    <property type="entry name" value="ABC_transporter-like_CS"/>
</dbReference>
<keyword evidence="2 8" id="KW-0813">Transport</keyword>
<feature type="domain" description="ABC transporter" evidence="9">
    <location>
        <begin position="3"/>
        <end position="248"/>
    </location>
</feature>
<comment type="subcellular location">
    <subcellularLocation>
        <location evidence="1 8">Cell membrane</location>
        <topology evidence="1 8">Peripheral membrane protein</topology>
    </subcellularLocation>
</comment>